<feature type="transmembrane region" description="Helical" evidence="6">
    <location>
        <begin position="66"/>
        <end position="88"/>
    </location>
</feature>
<keyword evidence="2" id="KW-0813">Transport</keyword>
<feature type="transmembrane region" description="Helical" evidence="6">
    <location>
        <begin position="100"/>
        <end position="118"/>
    </location>
</feature>
<accession>A0ABP0FXY9</accession>
<evidence type="ECO:0000313" key="8">
    <source>
        <dbReference type="EMBL" id="CAK8684442.1"/>
    </source>
</evidence>
<dbReference type="InterPro" id="IPR002293">
    <property type="entry name" value="AA/rel_permease1"/>
</dbReference>
<reference evidence="8 9" key="1">
    <citation type="submission" date="2024-02" db="EMBL/GenBank/DDBJ databases">
        <authorList>
            <person name="Daric V."/>
            <person name="Darras S."/>
        </authorList>
    </citation>
    <scope>NUCLEOTIDE SEQUENCE [LARGE SCALE GENOMIC DNA]</scope>
</reference>
<evidence type="ECO:0000256" key="5">
    <source>
        <dbReference type="ARBA" id="ARBA00023136"/>
    </source>
</evidence>
<gene>
    <name evidence="8" type="ORF">CVLEPA_LOCUS15426</name>
</gene>
<feature type="transmembrane region" description="Helical" evidence="6">
    <location>
        <begin position="311"/>
        <end position="340"/>
    </location>
</feature>
<evidence type="ECO:0000256" key="2">
    <source>
        <dbReference type="ARBA" id="ARBA00022448"/>
    </source>
</evidence>
<protein>
    <recommendedName>
        <fullName evidence="7">Cationic amino acid transporter C-terminal domain-containing protein</fullName>
    </recommendedName>
</protein>
<keyword evidence="3 6" id="KW-0812">Transmembrane</keyword>
<keyword evidence="5 6" id="KW-0472">Membrane</keyword>
<comment type="caution">
    <text evidence="8">The sequence shown here is derived from an EMBL/GenBank/DDBJ whole genome shotgun (WGS) entry which is preliminary data.</text>
</comment>
<feature type="transmembrane region" description="Helical" evidence="6">
    <location>
        <begin position="539"/>
        <end position="560"/>
    </location>
</feature>
<dbReference type="Gene3D" id="1.20.1740.10">
    <property type="entry name" value="Amino acid/polyamine transporter I"/>
    <property type="match status" value="2"/>
</dbReference>
<dbReference type="Pfam" id="PF13906">
    <property type="entry name" value="AA_permease_C"/>
    <property type="match status" value="1"/>
</dbReference>
<organism evidence="8 9">
    <name type="scientific">Clavelina lepadiformis</name>
    <name type="common">Light-bulb sea squirt</name>
    <name type="synonym">Ascidia lepadiformis</name>
    <dbReference type="NCBI Taxonomy" id="159417"/>
    <lineage>
        <taxon>Eukaryota</taxon>
        <taxon>Metazoa</taxon>
        <taxon>Chordata</taxon>
        <taxon>Tunicata</taxon>
        <taxon>Ascidiacea</taxon>
        <taxon>Aplousobranchia</taxon>
        <taxon>Clavelinidae</taxon>
        <taxon>Clavelina</taxon>
    </lineage>
</organism>
<dbReference type="Pfam" id="PF13520">
    <property type="entry name" value="AA_permease_2"/>
    <property type="match status" value="1"/>
</dbReference>
<name>A0ABP0FXY9_CLALP</name>
<feature type="transmembrane region" description="Helical" evidence="6">
    <location>
        <begin position="566"/>
        <end position="590"/>
    </location>
</feature>
<feature type="transmembrane region" description="Helical" evidence="6">
    <location>
        <begin position="189"/>
        <end position="211"/>
    </location>
</feature>
<feature type="transmembrane region" description="Helical" evidence="6">
    <location>
        <begin position="388"/>
        <end position="409"/>
    </location>
</feature>
<feature type="transmembrane region" description="Helical" evidence="6">
    <location>
        <begin position="602"/>
        <end position="619"/>
    </location>
</feature>
<evidence type="ECO:0000256" key="4">
    <source>
        <dbReference type="ARBA" id="ARBA00022989"/>
    </source>
</evidence>
<feature type="transmembrane region" description="Helical" evidence="6">
    <location>
        <begin position="625"/>
        <end position="645"/>
    </location>
</feature>
<dbReference type="Proteomes" id="UP001642483">
    <property type="component" value="Unassembled WGS sequence"/>
</dbReference>
<evidence type="ECO:0000259" key="7">
    <source>
        <dbReference type="Pfam" id="PF13906"/>
    </source>
</evidence>
<dbReference type="EMBL" id="CAWYQH010000097">
    <property type="protein sequence ID" value="CAK8684442.1"/>
    <property type="molecule type" value="Genomic_DNA"/>
</dbReference>
<feature type="transmembrane region" description="Helical" evidence="6">
    <location>
        <begin position="265"/>
        <end position="291"/>
    </location>
</feature>
<keyword evidence="9" id="KW-1185">Reference proteome</keyword>
<evidence type="ECO:0000256" key="1">
    <source>
        <dbReference type="ARBA" id="ARBA00004141"/>
    </source>
</evidence>
<feature type="transmembrane region" description="Helical" evidence="6">
    <location>
        <begin position="165"/>
        <end position="182"/>
    </location>
</feature>
<feature type="transmembrane region" description="Helical" evidence="6">
    <location>
        <begin position="223"/>
        <end position="244"/>
    </location>
</feature>
<evidence type="ECO:0000256" key="3">
    <source>
        <dbReference type="ARBA" id="ARBA00022692"/>
    </source>
</evidence>
<feature type="domain" description="Cationic amino acid transporter C-terminal" evidence="7">
    <location>
        <begin position="598"/>
        <end position="648"/>
    </location>
</feature>
<sequence>MSKKKVSTFFNNLLRKKSISEDMQRQDLLRCFGLVDLTFLAISGMIGSGLYVLAGTVARNITGPSIVISYLLAAVAAVLSAICYAEFAARIPVAGSAYQFTYLSVGEFWAFLIGWNVALEHTIYVAAIAKTCSGYLDGLAGDAISNYMNQTLHMDGKFVANYPDFLAAGFILFFAFILVLGVKLSSKVNIVIATINVVIIIFIIATGIYLAKWDANWIDVKGGFFPHGWSGTISGATILVYSYVGYEVVASATEEAINAGRDIPLALLIAITVVVISFVGASGALTLIVPWYEISPTTPYPSAYEARGWIWAKYVVSIGAMAAMVTCLLSIMFVIPRYLLAMARDGLLWNFFTIIHSKTQVPYVSTIIVALVSSLMAVIFSLTTLVEFIAVGQLLACTFVAACVIKLRYAPNKISSYHRSDNCVMEDSEETEVTELKDIKCHTPKMEVTELKDIVKQSAEKKREGAQNEETLLRTTELDSREDGELKYRSYDTMGCNDAAENRALLPSEYGTIKKSILYSRLGFLVQWTAASKPGDLPFYSLMVAVSCSTSATIMLLFGIAHVSEWWFITIFVILVVTCLLCLGFISLFIQDDSIKTYQVPLVPFLPFVSIVINIALMLKLRALTWIRLGIWIAVGLVIYFSYGYSHSKAGKKSKEENEEK</sequence>
<feature type="transmembrane region" description="Helical" evidence="6">
    <location>
        <begin position="31"/>
        <end position="54"/>
    </location>
</feature>
<feature type="transmembrane region" description="Helical" evidence="6">
    <location>
        <begin position="361"/>
        <end position="382"/>
    </location>
</feature>
<dbReference type="InterPro" id="IPR029485">
    <property type="entry name" value="CAT_C"/>
</dbReference>
<dbReference type="PANTHER" id="PTHR43243:SF4">
    <property type="entry name" value="CATIONIC AMINO ACID TRANSPORTER 4"/>
    <property type="match status" value="1"/>
</dbReference>
<evidence type="ECO:0000313" key="9">
    <source>
        <dbReference type="Proteomes" id="UP001642483"/>
    </source>
</evidence>
<comment type="subcellular location">
    <subcellularLocation>
        <location evidence="1">Membrane</location>
        <topology evidence="1">Multi-pass membrane protein</topology>
    </subcellularLocation>
</comment>
<proteinExistence type="predicted"/>
<dbReference type="PANTHER" id="PTHR43243">
    <property type="entry name" value="INNER MEMBRANE TRANSPORTER YGJI-RELATED"/>
    <property type="match status" value="1"/>
</dbReference>
<evidence type="ECO:0000256" key="6">
    <source>
        <dbReference type="SAM" id="Phobius"/>
    </source>
</evidence>
<keyword evidence="4 6" id="KW-1133">Transmembrane helix</keyword>